<evidence type="ECO:0000313" key="3">
    <source>
        <dbReference type="EMBL" id="EAL65074.1"/>
    </source>
</evidence>
<comment type="caution">
    <text evidence="3">The sequence shown here is derived from an EMBL/GenBank/DDBJ whole genome shotgun (WGS) entry which is preliminary data.</text>
</comment>
<keyword evidence="4" id="KW-1185">Reference proteome</keyword>
<evidence type="ECO:0000256" key="2">
    <source>
        <dbReference type="SAM" id="SignalP"/>
    </source>
</evidence>
<keyword evidence="1" id="KW-1133">Transmembrane helix</keyword>
<dbReference type="Proteomes" id="UP000002195">
    <property type="component" value="Unassembled WGS sequence"/>
</dbReference>
<dbReference type="PhylomeDB" id="Q54P36"/>
<dbReference type="GeneID" id="8624792"/>
<dbReference type="KEGG" id="ddi:DDB_G0284843"/>
<dbReference type="VEuPathDB" id="AmoebaDB:DDB_G0284843"/>
<gene>
    <name evidence="3" type="ORF">DDB_G0284843</name>
</gene>
<sequence>MDFKKLIIFCIFFVFFVYKTQSFEYREYHYGSDNCKDKLHHIYSTSMCSEYGLIQYNSSESKVTIIKSINYSTCEIDSNKTLVSTSYFVNKCTKLNSVSSVFIRVEPDDNPYKLTDFCNSITFINNNCDNVIVKSFKNNTCFNANDYDLNNNNNNSSNNNNNKNSTEINNFKRISCRGSYIDIDICNGGCSDIQCKFNATIDSNSASCPEIQYQNLHNNSQKLNNSSILLFLFSIILILLIF</sequence>
<dbReference type="FunCoup" id="Q54P36">
    <property type="interactions" value="435"/>
</dbReference>
<dbReference type="AlphaFoldDB" id="Q54P36"/>
<organism evidence="3 4">
    <name type="scientific">Dictyostelium discoideum</name>
    <name type="common">Social amoeba</name>
    <dbReference type="NCBI Taxonomy" id="44689"/>
    <lineage>
        <taxon>Eukaryota</taxon>
        <taxon>Amoebozoa</taxon>
        <taxon>Evosea</taxon>
        <taxon>Eumycetozoa</taxon>
        <taxon>Dictyostelia</taxon>
        <taxon>Dictyosteliales</taxon>
        <taxon>Dictyosteliaceae</taxon>
        <taxon>Dictyostelium</taxon>
    </lineage>
</organism>
<dbReference type="eggNOG" id="ENOG502RIHJ">
    <property type="taxonomic scope" value="Eukaryota"/>
</dbReference>
<dbReference type="HOGENOM" id="CLU_1149003_0_0_1"/>
<protein>
    <submittedName>
        <fullName evidence="3">Uncharacterized protein</fullName>
    </submittedName>
</protein>
<keyword evidence="1" id="KW-0472">Membrane</keyword>
<feature type="transmembrane region" description="Helical" evidence="1">
    <location>
        <begin position="223"/>
        <end position="241"/>
    </location>
</feature>
<name>Q54P36_DICDI</name>
<proteinExistence type="predicted"/>
<dbReference type="RefSeq" id="XP_638422.1">
    <property type="nucleotide sequence ID" value="XM_633330.1"/>
</dbReference>
<feature type="chain" id="PRO_5004249813" evidence="2">
    <location>
        <begin position="23"/>
        <end position="242"/>
    </location>
</feature>
<accession>Q54P36</accession>
<keyword evidence="1" id="KW-0812">Transmembrane</keyword>
<feature type="signal peptide" evidence="2">
    <location>
        <begin position="1"/>
        <end position="22"/>
    </location>
</feature>
<evidence type="ECO:0000313" key="4">
    <source>
        <dbReference type="Proteomes" id="UP000002195"/>
    </source>
</evidence>
<dbReference type="PaxDb" id="44689-DDB0218642"/>
<evidence type="ECO:0000256" key="1">
    <source>
        <dbReference type="SAM" id="Phobius"/>
    </source>
</evidence>
<reference evidence="3 4" key="1">
    <citation type="journal article" date="2005" name="Nature">
        <title>The genome of the social amoeba Dictyostelium discoideum.</title>
        <authorList>
            <consortium name="The Dictyostelium discoideum Sequencing Consortium"/>
            <person name="Eichinger L."/>
            <person name="Pachebat J.A."/>
            <person name="Glockner G."/>
            <person name="Rajandream M.A."/>
            <person name="Sucgang R."/>
            <person name="Berriman M."/>
            <person name="Song J."/>
            <person name="Olsen R."/>
            <person name="Szafranski K."/>
            <person name="Xu Q."/>
            <person name="Tunggal B."/>
            <person name="Kummerfeld S."/>
            <person name="Madera M."/>
            <person name="Konfortov B.A."/>
            <person name="Rivero F."/>
            <person name="Bankier A.T."/>
            <person name="Lehmann R."/>
            <person name="Hamlin N."/>
            <person name="Davies R."/>
            <person name="Gaudet P."/>
            <person name="Fey P."/>
            <person name="Pilcher K."/>
            <person name="Chen G."/>
            <person name="Saunders D."/>
            <person name="Sodergren E."/>
            <person name="Davis P."/>
            <person name="Kerhornou A."/>
            <person name="Nie X."/>
            <person name="Hall N."/>
            <person name="Anjard C."/>
            <person name="Hemphill L."/>
            <person name="Bason N."/>
            <person name="Farbrother P."/>
            <person name="Desany B."/>
            <person name="Just E."/>
            <person name="Morio T."/>
            <person name="Rost R."/>
            <person name="Churcher C."/>
            <person name="Cooper J."/>
            <person name="Haydock S."/>
            <person name="van Driessche N."/>
            <person name="Cronin A."/>
            <person name="Goodhead I."/>
            <person name="Muzny D."/>
            <person name="Mourier T."/>
            <person name="Pain A."/>
            <person name="Lu M."/>
            <person name="Harper D."/>
            <person name="Lindsay R."/>
            <person name="Hauser H."/>
            <person name="James K."/>
            <person name="Quiles M."/>
            <person name="Madan Babu M."/>
            <person name="Saito T."/>
            <person name="Buchrieser C."/>
            <person name="Wardroper A."/>
            <person name="Felder M."/>
            <person name="Thangavelu M."/>
            <person name="Johnson D."/>
            <person name="Knights A."/>
            <person name="Loulseged H."/>
            <person name="Mungall K."/>
            <person name="Oliver K."/>
            <person name="Price C."/>
            <person name="Quail M.A."/>
            <person name="Urushihara H."/>
            <person name="Hernandez J."/>
            <person name="Rabbinowitsch E."/>
            <person name="Steffen D."/>
            <person name="Sanders M."/>
            <person name="Ma J."/>
            <person name="Kohara Y."/>
            <person name="Sharp S."/>
            <person name="Simmonds M."/>
            <person name="Spiegler S."/>
            <person name="Tivey A."/>
            <person name="Sugano S."/>
            <person name="White B."/>
            <person name="Walker D."/>
            <person name="Woodward J."/>
            <person name="Winckler T."/>
            <person name="Tanaka Y."/>
            <person name="Shaulsky G."/>
            <person name="Schleicher M."/>
            <person name="Weinstock G."/>
            <person name="Rosenthal A."/>
            <person name="Cox E.C."/>
            <person name="Chisholm R.L."/>
            <person name="Gibbs R."/>
            <person name="Loomis W.F."/>
            <person name="Platzer M."/>
            <person name="Kay R.R."/>
            <person name="Williams J."/>
            <person name="Dear P.H."/>
            <person name="Noegel A.A."/>
            <person name="Barrell B."/>
            <person name="Kuspa A."/>
        </authorList>
    </citation>
    <scope>NUCLEOTIDE SEQUENCE [LARGE SCALE GENOMIC DNA]</scope>
    <source>
        <strain evidence="3 4">AX4</strain>
    </source>
</reference>
<dbReference type="dictyBase" id="DDB_G0284843"/>
<dbReference type="EMBL" id="AAFI02000071">
    <property type="protein sequence ID" value="EAL65074.1"/>
    <property type="molecule type" value="Genomic_DNA"/>
</dbReference>
<keyword evidence="2" id="KW-0732">Signal</keyword>
<dbReference type="InParanoid" id="Q54P36"/>
<dbReference type="OMA" id="INYSTCE"/>